<feature type="binding site" evidence="7">
    <location>
        <position position="51"/>
    </location>
    <ligand>
        <name>substrate</name>
    </ligand>
</feature>
<keyword evidence="3 7" id="KW-0547">Nucleotide-binding</keyword>
<keyword evidence="6 7" id="KW-0057">Aromatic amino acid biosynthesis</keyword>
<dbReference type="GO" id="GO:0004765">
    <property type="term" value="F:shikimate kinase activity"/>
    <property type="evidence" value="ECO:0007669"/>
    <property type="project" value="UniProtKB-UniRule"/>
</dbReference>
<dbReference type="InterPro" id="IPR000623">
    <property type="entry name" value="Shikimate_kinase/TSH1"/>
</dbReference>
<dbReference type="Pfam" id="PF01202">
    <property type="entry name" value="SKI"/>
    <property type="match status" value="1"/>
</dbReference>
<dbReference type="GO" id="GO:0005524">
    <property type="term" value="F:ATP binding"/>
    <property type="evidence" value="ECO:0007669"/>
    <property type="project" value="UniProtKB-UniRule"/>
</dbReference>
<keyword evidence="9" id="KW-1185">Reference proteome</keyword>
<dbReference type="InterPro" id="IPR031322">
    <property type="entry name" value="Shikimate/glucono_kinase"/>
</dbReference>
<comment type="caution">
    <text evidence="7">Lacks conserved residue(s) required for the propagation of feature annotation.</text>
</comment>
<accession>A0A1G7BMI5</accession>
<sequence>MGYMGSGKSHISKLLSQKINFQLFELDRCISEETGMEISEIFAQKGEIYFRKIEKKLLNHLIKQNTNAVLSLGGGTPAYYDNIDIINEFSESFFLSVSVKTLCERLWHERLHRPIISRINHEDLPEFVSKHLFERNPFYAKAKHIIFTEGKSQEDICNEIIRLLNLQNL</sequence>
<comment type="catalytic activity">
    <reaction evidence="7">
        <text>shikimate + ATP = 3-phosphoshikimate + ADP + H(+)</text>
        <dbReference type="Rhea" id="RHEA:13121"/>
        <dbReference type="ChEBI" id="CHEBI:15378"/>
        <dbReference type="ChEBI" id="CHEBI:30616"/>
        <dbReference type="ChEBI" id="CHEBI:36208"/>
        <dbReference type="ChEBI" id="CHEBI:145989"/>
        <dbReference type="ChEBI" id="CHEBI:456216"/>
        <dbReference type="EC" id="2.7.1.71"/>
    </reaction>
</comment>
<reference evidence="8 9" key="1">
    <citation type="submission" date="2016-10" db="EMBL/GenBank/DDBJ databases">
        <authorList>
            <person name="de Groot N.N."/>
        </authorList>
    </citation>
    <scope>NUCLEOTIDE SEQUENCE [LARGE SCALE GENOMIC DNA]</scope>
    <source>
        <strain evidence="8 9">DSM 24015</strain>
    </source>
</reference>
<dbReference type="PANTHER" id="PTHR21087:SF16">
    <property type="entry name" value="SHIKIMATE KINASE 1, CHLOROPLASTIC"/>
    <property type="match status" value="1"/>
</dbReference>
<comment type="subunit">
    <text evidence="7">Monomer.</text>
</comment>
<dbReference type="Proteomes" id="UP000198517">
    <property type="component" value="Unassembled WGS sequence"/>
</dbReference>
<comment type="subcellular location">
    <subcellularLocation>
        <location evidence="7">Cytoplasm</location>
    </subcellularLocation>
</comment>
<evidence type="ECO:0000256" key="6">
    <source>
        <dbReference type="ARBA" id="ARBA00023141"/>
    </source>
</evidence>
<feature type="binding site" evidence="7">
    <location>
        <position position="135"/>
    </location>
    <ligand>
        <name>substrate</name>
    </ligand>
</feature>
<evidence type="ECO:0000256" key="4">
    <source>
        <dbReference type="ARBA" id="ARBA00022777"/>
    </source>
</evidence>
<keyword evidence="2 7" id="KW-0808">Transferase</keyword>
<keyword evidence="7" id="KW-0479">Metal-binding</keyword>
<dbReference type="GO" id="GO:0009423">
    <property type="term" value="P:chorismate biosynthetic process"/>
    <property type="evidence" value="ECO:0007669"/>
    <property type="project" value="UniProtKB-UniRule"/>
</dbReference>
<dbReference type="AlphaFoldDB" id="A0A1G7BMI5"/>
<evidence type="ECO:0000256" key="3">
    <source>
        <dbReference type="ARBA" id="ARBA00022741"/>
    </source>
</evidence>
<comment type="similarity">
    <text evidence="7">Belongs to the shikimate kinase family.</text>
</comment>
<dbReference type="GO" id="GO:0008652">
    <property type="term" value="P:amino acid biosynthetic process"/>
    <property type="evidence" value="ECO:0007669"/>
    <property type="project" value="UniProtKB-KW"/>
</dbReference>
<dbReference type="EMBL" id="FNAS01000006">
    <property type="protein sequence ID" value="SDE28142.1"/>
    <property type="molecule type" value="Genomic_DNA"/>
</dbReference>
<organism evidence="8 9">
    <name type="scientific">Riemerella columbipharyngis</name>
    <dbReference type="NCBI Taxonomy" id="1071918"/>
    <lineage>
        <taxon>Bacteria</taxon>
        <taxon>Pseudomonadati</taxon>
        <taxon>Bacteroidota</taxon>
        <taxon>Flavobacteriia</taxon>
        <taxon>Flavobacteriales</taxon>
        <taxon>Weeksellaceae</taxon>
        <taxon>Riemerella</taxon>
    </lineage>
</organism>
<keyword evidence="5 7" id="KW-0067">ATP-binding</keyword>
<dbReference type="CDD" id="cd00464">
    <property type="entry name" value="SK"/>
    <property type="match status" value="1"/>
</dbReference>
<protein>
    <recommendedName>
        <fullName evidence="7">Shikimate kinase</fullName>
        <shortName evidence="7">SK</shortName>
        <ecNumber evidence="7">2.7.1.71</ecNumber>
    </recommendedName>
</protein>
<dbReference type="InterPro" id="IPR027417">
    <property type="entry name" value="P-loop_NTPase"/>
</dbReference>
<evidence type="ECO:0000256" key="1">
    <source>
        <dbReference type="ARBA" id="ARBA00022605"/>
    </source>
</evidence>
<dbReference type="PRINTS" id="PR01100">
    <property type="entry name" value="SHIKIMTKNASE"/>
</dbReference>
<feature type="binding site" evidence="7">
    <location>
        <begin position="5"/>
        <end position="10"/>
    </location>
    <ligand>
        <name>ATP</name>
        <dbReference type="ChEBI" id="CHEBI:30616"/>
    </ligand>
</feature>
<evidence type="ECO:0000256" key="5">
    <source>
        <dbReference type="ARBA" id="ARBA00022840"/>
    </source>
</evidence>
<feature type="binding site" evidence="7">
    <location>
        <position position="74"/>
    </location>
    <ligand>
        <name>substrate</name>
    </ligand>
</feature>
<evidence type="ECO:0000313" key="8">
    <source>
        <dbReference type="EMBL" id="SDE28142.1"/>
    </source>
</evidence>
<keyword evidence="1 7" id="KW-0028">Amino-acid biosynthesis</keyword>
<keyword evidence="4 7" id="KW-0418">Kinase</keyword>
<gene>
    <name evidence="7" type="primary">aroK</name>
    <name evidence="8" type="ORF">SAMN05421544_10646</name>
</gene>
<comment type="cofactor">
    <cofactor evidence="7">
        <name>Mg(2+)</name>
        <dbReference type="ChEBI" id="CHEBI:18420"/>
    </cofactor>
    <text evidence="7">Binds 1 Mg(2+) ion per subunit.</text>
</comment>
<dbReference type="GO" id="GO:0009073">
    <property type="term" value="P:aromatic amino acid family biosynthetic process"/>
    <property type="evidence" value="ECO:0007669"/>
    <property type="project" value="UniProtKB-KW"/>
</dbReference>
<dbReference type="EC" id="2.7.1.71" evidence="7"/>
<dbReference type="SUPFAM" id="SSF52540">
    <property type="entry name" value="P-loop containing nucleoside triphosphate hydrolases"/>
    <property type="match status" value="1"/>
</dbReference>
<evidence type="ECO:0000313" key="9">
    <source>
        <dbReference type="Proteomes" id="UP000198517"/>
    </source>
</evidence>
<feature type="binding site" evidence="7">
    <location>
        <position position="27"/>
    </location>
    <ligand>
        <name>substrate</name>
    </ligand>
</feature>
<comment type="pathway">
    <text evidence="7">Metabolic intermediate biosynthesis; chorismate biosynthesis; chorismate from D-erythrose 4-phosphate and phosphoenolpyruvate: step 5/7.</text>
</comment>
<dbReference type="Gene3D" id="3.40.50.300">
    <property type="entry name" value="P-loop containing nucleotide triphosphate hydrolases"/>
    <property type="match status" value="1"/>
</dbReference>
<dbReference type="UniPathway" id="UPA00053">
    <property type="reaction ID" value="UER00088"/>
</dbReference>
<name>A0A1G7BMI5_9FLAO</name>
<keyword evidence="7" id="KW-0460">Magnesium</keyword>
<dbReference type="GO" id="GO:0005829">
    <property type="term" value="C:cytosol"/>
    <property type="evidence" value="ECO:0007669"/>
    <property type="project" value="TreeGrafter"/>
</dbReference>
<feature type="binding site" evidence="7">
    <location>
        <position position="9"/>
    </location>
    <ligand>
        <name>Mg(2+)</name>
        <dbReference type="ChEBI" id="CHEBI:18420"/>
    </ligand>
</feature>
<evidence type="ECO:0000256" key="2">
    <source>
        <dbReference type="ARBA" id="ARBA00022679"/>
    </source>
</evidence>
<dbReference type="STRING" id="1071918.SAMN05421544_10646"/>
<comment type="function">
    <text evidence="7">Catalyzes the specific phosphorylation of the 3-hydroxyl group of shikimic acid using ATP as a cosubstrate.</text>
</comment>
<dbReference type="HAMAP" id="MF_00109">
    <property type="entry name" value="Shikimate_kinase"/>
    <property type="match status" value="1"/>
</dbReference>
<keyword evidence="7" id="KW-0963">Cytoplasm</keyword>
<proteinExistence type="inferred from homology"/>
<dbReference type="PANTHER" id="PTHR21087">
    <property type="entry name" value="SHIKIMATE KINASE"/>
    <property type="match status" value="1"/>
</dbReference>
<evidence type="ECO:0000256" key="7">
    <source>
        <dbReference type="HAMAP-Rule" id="MF_00109"/>
    </source>
</evidence>
<feature type="binding site" evidence="7">
    <location>
        <position position="113"/>
    </location>
    <ligand>
        <name>ATP</name>
        <dbReference type="ChEBI" id="CHEBI:30616"/>
    </ligand>
</feature>
<dbReference type="GO" id="GO:0000287">
    <property type="term" value="F:magnesium ion binding"/>
    <property type="evidence" value="ECO:0007669"/>
    <property type="project" value="UniProtKB-UniRule"/>
</dbReference>